<keyword evidence="1" id="KW-0175">Coiled coil</keyword>
<gene>
    <name evidence="2" type="ORF">HUT08_13005</name>
</gene>
<dbReference type="SUPFAM" id="SSF57997">
    <property type="entry name" value="Tropomyosin"/>
    <property type="match status" value="1"/>
</dbReference>
<evidence type="ECO:0000313" key="3">
    <source>
        <dbReference type="Proteomes" id="UP000509303"/>
    </source>
</evidence>
<reference evidence="2 3" key="1">
    <citation type="submission" date="2020-06" db="EMBL/GenBank/DDBJ databases">
        <title>Genome mining for natural products.</title>
        <authorList>
            <person name="Zhang B."/>
            <person name="Shi J."/>
            <person name="Ge H."/>
        </authorList>
    </citation>
    <scope>NUCLEOTIDE SEQUENCE [LARGE SCALE GENOMIC DNA]</scope>
    <source>
        <strain evidence="2 3">NA00687</strain>
    </source>
</reference>
<evidence type="ECO:0000313" key="2">
    <source>
        <dbReference type="EMBL" id="QKW50309.1"/>
    </source>
</evidence>
<proteinExistence type="predicted"/>
<dbReference type="EMBL" id="CP054929">
    <property type="protein sequence ID" value="QKW50309.1"/>
    <property type="molecule type" value="Genomic_DNA"/>
</dbReference>
<dbReference type="AlphaFoldDB" id="A0A7H8N7B3"/>
<dbReference type="RefSeq" id="WP_176162044.1">
    <property type="nucleotide sequence ID" value="NZ_CP054929.1"/>
</dbReference>
<keyword evidence="3" id="KW-1185">Reference proteome</keyword>
<sequence length="789" mass="85541">MAGESTAGALAPLDTGLAEDKRALAQTLRELFACLDISIRRYAIHRHLDKGTVSRYLNGGRTPPWSFIANLMADLADEDKPVTVEVEQLLRELHGRSRRAGSAASDVQRLHDRLADADDEASQSKRLAKALTDVLRDKERRLATLQRKINRLEEERAEDRHAYGQALIAWRGTYQELREERDRLLREVDDLQGALADAKREVSEAEEQCTQLEGQLAEAEKRAGEAGERPGLLEILETTDRTASVPQLVDLVTHLSVPGRTAMATELVKSAGQSRPVEEAAPLIEALYGAGHHRQAEAALPALVLVRPAADVAVFIRHFGGEGLEAATATVMKTSLEIHSMSDIAHVALHLVRFGQAASARVYLGAATTVKPVTDVVDLVVLLDGVGARQTVEAALEVCARERSVQEVAELCELLAVGPSREAAACLERVAAETRPARDVVDLAVMVSRFARSGADRLLWHSVNHRRDEHGHLVALVTALHTASLQERASWLLSHAVGDWSVSEVGRLVGALYAAGHWQHAVDVLTRALRVHGADEAASLVAVVDSGLEGGAWTILSEACVVQTPEELAVLIARLGECGARGHASRVFWKGLRGHFAGHAVHLVRSMRHGGSELLAPDALRDHAHRATAGDVVELACALEAAGHREDARSLLAQAGSGSRAHFLSLLSYLASRDRRLAELLVRDVALGAPVPERVRLAVALAASAGETAAYEQCLLDALRQGDAGELAEFTRLRKAARKKRKKALDQVARDGLRRERRQRQREFVRRIPGLAGRGVDEAAEAEVATNGW</sequence>
<dbReference type="Proteomes" id="UP000509303">
    <property type="component" value="Chromosome"/>
</dbReference>
<organism evidence="2 3">
    <name type="scientific">Streptomyces buecherae</name>
    <dbReference type="NCBI Taxonomy" id="2763006"/>
    <lineage>
        <taxon>Bacteria</taxon>
        <taxon>Bacillati</taxon>
        <taxon>Actinomycetota</taxon>
        <taxon>Actinomycetes</taxon>
        <taxon>Kitasatosporales</taxon>
        <taxon>Streptomycetaceae</taxon>
        <taxon>Streptomyces</taxon>
    </lineage>
</organism>
<protein>
    <submittedName>
        <fullName evidence="2">Uncharacterized protein</fullName>
    </submittedName>
</protein>
<name>A0A7H8N7B3_9ACTN</name>
<accession>A0A7H8N7B3</accession>
<feature type="coiled-coil region" evidence="1">
    <location>
        <begin position="107"/>
        <end position="229"/>
    </location>
</feature>
<evidence type="ECO:0000256" key="1">
    <source>
        <dbReference type="SAM" id="Coils"/>
    </source>
</evidence>
<dbReference type="Gene3D" id="1.10.287.1490">
    <property type="match status" value="1"/>
</dbReference>